<organism evidence="2">
    <name type="scientific">Ajellomyces dermatitidis (strain ATCC 18188 / CBS 674.68)</name>
    <name type="common">Blastomyces dermatitidis</name>
    <dbReference type="NCBI Taxonomy" id="653446"/>
    <lineage>
        <taxon>Eukaryota</taxon>
        <taxon>Fungi</taxon>
        <taxon>Dikarya</taxon>
        <taxon>Ascomycota</taxon>
        <taxon>Pezizomycotina</taxon>
        <taxon>Eurotiomycetes</taxon>
        <taxon>Eurotiomycetidae</taxon>
        <taxon>Onygenales</taxon>
        <taxon>Ajellomycetaceae</taxon>
        <taxon>Blastomyces</taxon>
    </lineage>
</organism>
<reference evidence="2" key="1">
    <citation type="submission" date="2010-03" db="EMBL/GenBank/DDBJ databases">
        <title>Annotation of Blastomyces dermatitidis strain ATCC 18188.</title>
        <authorList>
            <consortium name="The Broad Institute Genome Sequencing Platform"/>
            <consortium name="Broad Institute Genome Sequencing Center for Infectious Disease."/>
            <person name="Cuomo C."/>
            <person name="Klein B."/>
            <person name="Sullivan T."/>
            <person name="Heitman J."/>
            <person name="Young S."/>
            <person name="Zeng Q."/>
            <person name="Gargeya S."/>
            <person name="Alvarado L."/>
            <person name="Berlin A.M."/>
            <person name="Chapman S.B."/>
            <person name="Chen Z."/>
            <person name="Freedman E."/>
            <person name="Gellesch M."/>
            <person name="Goldberg J."/>
            <person name="Griggs A."/>
            <person name="Gujja S."/>
            <person name="Heilman E."/>
            <person name="Heiman D."/>
            <person name="Howarth C."/>
            <person name="Mehta T."/>
            <person name="Neiman D."/>
            <person name="Pearson M."/>
            <person name="Roberts A."/>
            <person name="Saif S."/>
            <person name="Shea T."/>
            <person name="Shenoy N."/>
            <person name="Sisk P."/>
            <person name="Stolte C."/>
            <person name="Sykes S."/>
            <person name="White J."/>
            <person name="Yandava C."/>
            <person name="Haas B."/>
            <person name="Nusbaum C."/>
            <person name="Birren B."/>
        </authorList>
    </citation>
    <scope>NUCLEOTIDE SEQUENCE [LARGE SCALE GENOMIC DNA]</scope>
    <source>
        <strain evidence="2">ATCC 18188</strain>
    </source>
</reference>
<dbReference type="EMBL" id="GG749465">
    <property type="protein sequence ID" value="EGE84358.2"/>
    <property type="molecule type" value="Genomic_DNA"/>
</dbReference>
<dbReference type="AlphaFoldDB" id="F2TM95"/>
<evidence type="ECO:0000313" key="2">
    <source>
        <dbReference type="EMBL" id="EGE84358.2"/>
    </source>
</evidence>
<sequence>LGRAAEEELQIELLRVTVLRIKLFLSFSLNDHTGSYATVLTEEEGSVVTVMRGVRNELNMDKSISRRDDISLQDTVTITTAAKEAEEEEDMIMRVVLLQLIDTAVSVFNLAFLIVTEATAASQRCLFTRKCQNKSLSRSRPRQGPVAAPHGPSLPCG</sequence>
<feature type="non-terminal residue" evidence="2">
    <location>
        <position position="1"/>
    </location>
</feature>
<evidence type="ECO:0000256" key="1">
    <source>
        <dbReference type="SAM" id="MobiDB-lite"/>
    </source>
</evidence>
<dbReference type="Proteomes" id="UP000007802">
    <property type="component" value="Unassembled WGS sequence"/>
</dbReference>
<feature type="region of interest" description="Disordered" evidence="1">
    <location>
        <begin position="136"/>
        <end position="157"/>
    </location>
</feature>
<gene>
    <name evidence="2" type="ORF">BDDG_07303</name>
</gene>
<name>F2TM95_AJEDA</name>
<dbReference type="HOGENOM" id="CLU_1528702_0_0_1"/>
<accession>F2TM95</accession>
<protein>
    <submittedName>
        <fullName evidence="2">Uncharacterized protein</fullName>
    </submittedName>
</protein>
<proteinExistence type="predicted"/>